<gene>
    <name evidence="2" type="ORF">NADFUDRAFT_82535</name>
</gene>
<name>A0A1E3PPR9_9ASCO</name>
<keyword evidence="3" id="KW-1185">Reference proteome</keyword>
<reference evidence="2 3" key="1">
    <citation type="journal article" date="2016" name="Proc. Natl. Acad. Sci. U.S.A.">
        <title>Comparative genomics of biotechnologically important yeasts.</title>
        <authorList>
            <person name="Riley R."/>
            <person name="Haridas S."/>
            <person name="Wolfe K.H."/>
            <person name="Lopes M.R."/>
            <person name="Hittinger C.T."/>
            <person name="Goeker M."/>
            <person name="Salamov A.A."/>
            <person name="Wisecaver J.H."/>
            <person name="Long T.M."/>
            <person name="Calvey C.H."/>
            <person name="Aerts A.L."/>
            <person name="Barry K.W."/>
            <person name="Choi C."/>
            <person name="Clum A."/>
            <person name="Coughlan A.Y."/>
            <person name="Deshpande S."/>
            <person name="Douglass A.P."/>
            <person name="Hanson S.J."/>
            <person name="Klenk H.-P."/>
            <person name="LaButti K.M."/>
            <person name="Lapidus A."/>
            <person name="Lindquist E.A."/>
            <person name="Lipzen A.M."/>
            <person name="Meier-Kolthoff J.P."/>
            <person name="Ohm R.A."/>
            <person name="Otillar R.P."/>
            <person name="Pangilinan J.L."/>
            <person name="Peng Y."/>
            <person name="Rokas A."/>
            <person name="Rosa C.A."/>
            <person name="Scheuner C."/>
            <person name="Sibirny A.A."/>
            <person name="Slot J.C."/>
            <person name="Stielow J.B."/>
            <person name="Sun H."/>
            <person name="Kurtzman C.P."/>
            <person name="Blackwell M."/>
            <person name="Grigoriev I.V."/>
            <person name="Jeffries T.W."/>
        </authorList>
    </citation>
    <scope>NUCLEOTIDE SEQUENCE [LARGE SCALE GENOMIC DNA]</scope>
    <source>
        <strain evidence="2 3">DSM 6958</strain>
    </source>
</reference>
<evidence type="ECO:0000256" key="1">
    <source>
        <dbReference type="SAM" id="MobiDB-lite"/>
    </source>
</evidence>
<evidence type="ECO:0000313" key="3">
    <source>
        <dbReference type="Proteomes" id="UP000095009"/>
    </source>
</evidence>
<feature type="compositionally biased region" description="Low complexity" evidence="1">
    <location>
        <begin position="97"/>
        <end position="109"/>
    </location>
</feature>
<feature type="region of interest" description="Disordered" evidence="1">
    <location>
        <begin position="97"/>
        <end position="148"/>
    </location>
</feature>
<dbReference type="AlphaFoldDB" id="A0A1E3PPR9"/>
<sequence length="164" mass="18658">MTSLDNQWKICKETLLLSSRESVHAEAVREFVALVQSSQPLDPIPWEDRTDQDISTEQNQEFYFDNPGDFENVSVITPTGKLLREQVRAEAIRIFVQRQQGQSTQRSQTATNPQYAKSPSKVSSSQIRNTPRATIVSPTPRLSREQARTEAVRIFVQSQQAQHS</sequence>
<protein>
    <submittedName>
        <fullName evidence="2">Uncharacterized protein</fullName>
    </submittedName>
</protein>
<organism evidence="2 3">
    <name type="scientific">Nadsonia fulvescens var. elongata DSM 6958</name>
    <dbReference type="NCBI Taxonomy" id="857566"/>
    <lineage>
        <taxon>Eukaryota</taxon>
        <taxon>Fungi</taxon>
        <taxon>Dikarya</taxon>
        <taxon>Ascomycota</taxon>
        <taxon>Saccharomycotina</taxon>
        <taxon>Dipodascomycetes</taxon>
        <taxon>Dipodascales</taxon>
        <taxon>Dipodascales incertae sedis</taxon>
        <taxon>Nadsonia</taxon>
    </lineage>
</organism>
<evidence type="ECO:0000313" key="2">
    <source>
        <dbReference type="EMBL" id="ODQ66837.1"/>
    </source>
</evidence>
<accession>A0A1E3PPR9</accession>
<dbReference type="EMBL" id="KV454408">
    <property type="protein sequence ID" value="ODQ66837.1"/>
    <property type="molecule type" value="Genomic_DNA"/>
</dbReference>
<dbReference type="Proteomes" id="UP000095009">
    <property type="component" value="Unassembled WGS sequence"/>
</dbReference>
<proteinExistence type="predicted"/>
<feature type="compositionally biased region" description="Polar residues" evidence="1">
    <location>
        <begin position="110"/>
        <end position="132"/>
    </location>
</feature>